<gene>
    <name evidence="2" type="ORF">FOYG_16569</name>
</gene>
<evidence type="ECO:0000313" key="3">
    <source>
        <dbReference type="Proteomes" id="UP000030753"/>
    </source>
</evidence>
<protein>
    <submittedName>
        <fullName evidence="2">Uncharacterized protein</fullName>
    </submittedName>
</protein>
<proteinExistence type="predicted"/>
<reference evidence="2 3" key="1">
    <citation type="submission" date="2011-06" db="EMBL/GenBank/DDBJ databases">
        <title>The Genome Sequence of Fusarium oxysporum FOSC 3-a.</title>
        <authorList>
            <consortium name="The Broad Institute Genome Sequencing Platform"/>
            <person name="Ma L.-J."/>
            <person name="Gale L.R."/>
            <person name="Schwartz D.C."/>
            <person name="Zhou S."/>
            <person name="Corby-Kistler H."/>
            <person name="Young S.K."/>
            <person name="Zeng Q."/>
            <person name="Gargeya S."/>
            <person name="Fitzgerald M."/>
            <person name="Haas B."/>
            <person name="Abouelleil A."/>
            <person name="Alvarado L."/>
            <person name="Arachchi H.M."/>
            <person name="Berlin A."/>
            <person name="Brown A."/>
            <person name="Chapman S.B."/>
            <person name="Chen Z."/>
            <person name="Dunbar C."/>
            <person name="Freedman E."/>
            <person name="Gearin G."/>
            <person name="Gellesch M."/>
            <person name="Goldberg J."/>
            <person name="Griggs A."/>
            <person name="Gujja S."/>
            <person name="Heiman D."/>
            <person name="Howarth C."/>
            <person name="Larson L."/>
            <person name="Lui A."/>
            <person name="MacDonald P.J.P."/>
            <person name="Mehta T."/>
            <person name="Montmayeur A."/>
            <person name="Murphy C."/>
            <person name="Neiman D."/>
            <person name="Pearson M."/>
            <person name="Priest M."/>
            <person name="Roberts A."/>
            <person name="Saif S."/>
            <person name="Shea T."/>
            <person name="Shenoy N."/>
            <person name="Sisk P."/>
            <person name="Stolte C."/>
            <person name="Sykes S."/>
            <person name="Wortman J."/>
            <person name="Nusbaum C."/>
            <person name="Birren B."/>
        </authorList>
    </citation>
    <scope>NUCLEOTIDE SEQUENCE [LARGE SCALE GENOMIC DNA]</scope>
    <source>
        <strain evidence="3">FOSC 3-a</strain>
    </source>
</reference>
<dbReference type="AlphaFoldDB" id="W9HDK9"/>
<evidence type="ECO:0000256" key="1">
    <source>
        <dbReference type="SAM" id="Phobius"/>
    </source>
</evidence>
<dbReference type="Proteomes" id="UP000030753">
    <property type="component" value="Unassembled WGS sequence"/>
</dbReference>
<keyword evidence="1" id="KW-1133">Transmembrane helix</keyword>
<name>W9HDK9_FUSOX</name>
<feature type="transmembrane region" description="Helical" evidence="1">
    <location>
        <begin position="12"/>
        <end position="32"/>
    </location>
</feature>
<evidence type="ECO:0000313" key="2">
    <source>
        <dbReference type="EMBL" id="EWY80633.1"/>
    </source>
</evidence>
<accession>W9HDK9</accession>
<keyword evidence="1" id="KW-0812">Transmembrane</keyword>
<dbReference type="EMBL" id="JH717850">
    <property type="protein sequence ID" value="EWY80633.1"/>
    <property type="molecule type" value="Genomic_DNA"/>
</dbReference>
<sequence>MHYPSMALRSFYLVIKVLHLAFLCIDVVAKVVR</sequence>
<dbReference type="HOGENOM" id="CLU_3392364_0_0_1"/>
<organism evidence="2 3">
    <name type="scientific">Fusarium oxysporum NRRL 32931</name>
    <dbReference type="NCBI Taxonomy" id="660029"/>
    <lineage>
        <taxon>Eukaryota</taxon>
        <taxon>Fungi</taxon>
        <taxon>Dikarya</taxon>
        <taxon>Ascomycota</taxon>
        <taxon>Pezizomycotina</taxon>
        <taxon>Sordariomycetes</taxon>
        <taxon>Hypocreomycetidae</taxon>
        <taxon>Hypocreales</taxon>
        <taxon>Nectriaceae</taxon>
        <taxon>Fusarium</taxon>
        <taxon>Fusarium oxysporum species complex</taxon>
    </lineage>
</organism>
<keyword evidence="1" id="KW-0472">Membrane</keyword>